<organism evidence="2 3">
    <name type="scientific">Capnocytophaga felis</name>
    <dbReference type="NCBI Taxonomy" id="2267611"/>
    <lineage>
        <taxon>Bacteria</taxon>
        <taxon>Pseudomonadati</taxon>
        <taxon>Bacteroidota</taxon>
        <taxon>Flavobacteriia</taxon>
        <taxon>Flavobacteriales</taxon>
        <taxon>Flavobacteriaceae</taxon>
        <taxon>Capnocytophaga</taxon>
    </lineage>
</organism>
<evidence type="ECO:0000259" key="1">
    <source>
        <dbReference type="PROSITE" id="PS51186"/>
    </source>
</evidence>
<dbReference type="RefSeq" id="WP_155285068.1">
    <property type="nucleotide sequence ID" value="NZ_BLBC01000011.1"/>
</dbReference>
<protein>
    <submittedName>
        <fullName evidence="2">Acetyltransferase</fullName>
    </submittedName>
</protein>
<dbReference type="InterPro" id="IPR000182">
    <property type="entry name" value="GNAT_dom"/>
</dbReference>
<keyword evidence="3" id="KW-1185">Reference proteome</keyword>
<evidence type="ECO:0000313" key="2">
    <source>
        <dbReference type="EMBL" id="GET46436.1"/>
    </source>
</evidence>
<dbReference type="SUPFAM" id="SSF55729">
    <property type="entry name" value="Acyl-CoA N-acyltransferases (Nat)"/>
    <property type="match status" value="1"/>
</dbReference>
<dbReference type="PANTHER" id="PTHR43415">
    <property type="entry name" value="SPERMIDINE N(1)-ACETYLTRANSFERASE"/>
    <property type="match status" value="1"/>
</dbReference>
<comment type="caution">
    <text evidence="2">The sequence shown here is derived from an EMBL/GenBank/DDBJ whole genome shotgun (WGS) entry which is preliminary data.</text>
</comment>
<keyword evidence="2" id="KW-0808">Transferase</keyword>
<dbReference type="AlphaFoldDB" id="A0A5M4BBG3"/>
<gene>
    <name evidence="2" type="ORF">RCZ01_17380</name>
</gene>
<sequence length="172" mass="20450">MNSLEREKIKLRALEPEDVDFLYELENQESLWEVSQTQIPFSRFLLKEYIQNAKQDIYEAKQFRYVISSLDNQLFGCIDLYDFDPKNRRACVGIAIFEKYQGKGIGQKSLENLIDYAKRYLDLYQLVAYIPEDNVVSIKLFEKFGFISYGVKKDWIFSQGKFKDVMIYQKKL</sequence>
<dbReference type="PROSITE" id="PS51186">
    <property type="entry name" value="GNAT"/>
    <property type="match status" value="1"/>
</dbReference>
<name>A0A5M4BBG3_9FLAO</name>
<proteinExistence type="predicted"/>
<evidence type="ECO:0000313" key="3">
    <source>
        <dbReference type="Proteomes" id="UP000398217"/>
    </source>
</evidence>
<dbReference type="Gene3D" id="3.40.630.30">
    <property type="match status" value="1"/>
</dbReference>
<dbReference type="GO" id="GO:0016747">
    <property type="term" value="F:acyltransferase activity, transferring groups other than amino-acyl groups"/>
    <property type="evidence" value="ECO:0007669"/>
    <property type="project" value="InterPro"/>
</dbReference>
<dbReference type="CDD" id="cd04301">
    <property type="entry name" value="NAT_SF"/>
    <property type="match status" value="1"/>
</dbReference>
<feature type="domain" description="N-acetyltransferase" evidence="1">
    <location>
        <begin position="9"/>
        <end position="172"/>
    </location>
</feature>
<accession>A0A5M4BBG3</accession>
<dbReference type="Proteomes" id="UP000398217">
    <property type="component" value="Unassembled WGS sequence"/>
</dbReference>
<dbReference type="EMBL" id="BLBC01000011">
    <property type="protein sequence ID" value="GET46436.1"/>
    <property type="molecule type" value="Genomic_DNA"/>
</dbReference>
<reference evidence="3" key="1">
    <citation type="journal article" date="2020" name="Int. J. Syst. Evol. Microbiol.">
        <title>Capnocytophaga felis sp. nov. isolated from the feline oral cavity.</title>
        <authorList>
            <person name="Suzuki M."/>
            <person name="Umeda K."/>
            <person name="Kimura M."/>
            <person name="Imaoka K."/>
            <person name="Morikawa S."/>
            <person name="Maeda K."/>
        </authorList>
    </citation>
    <scope>NUCLEOTIDE SEQUENCE [LARGE SCALE GENOMIC DNA]</scope>
    <source>
        <strain evidence="3">KC07070</strain>
    </source>
</reference>
<dbReference type="PANTHER" id="PTHR43415:SF3">
    <property type="entry name" value="GNAT-FAMILY ACETYLTRANSFERASE"/>
    <property type="match status" value="1"/>
</dbReference>
<dbReference type="InterPro" id="IPR016181">
    <property type="entry name" value="Acyl_CoA_acyltransferase"/>
</dbReference>
<dbReference type="OrthoDB" id="893030at2"/>
<dbReference type="Pfam" id="PF13302">
    <property type="entry name" value="Acetyltransf_3"/>
    <property type="match status" value="1"/>
</dbReference>